<feature type="transmembrane region" description="Helical" evidence="6">
    <location>
        <begin position="41"/>
        <end position="65"/>
    </location>
</feature>
<dbReference type="STRING" id="1122973.GCA_000379925_01187"/>
<evidence type="ECO:0000256" key="2">
    <source>
        <dbReference type="ARBA" id="ARBA00022692"/>
    </source>
</evidence>
<organism evidence="8 9">
    <name type="scientific">Porphyromonas levii</name>
    <dbReference type="NCBI Taxonomy" id="28114"/>
    <lineage>
        <taxon>Bacteria</taxon>
        <taxon>Pseudomonadati</taxon>
        <taxon>Bacteroidota</taxon>
        <taxon>Bacteroidia</taxon>
        <taxon>Bacteroidales</taxon>
        <taxon>Porphyromonadaceae</taxon>
        <taxon>Porphyromonas</taxon>
    </lineage>
</organism>
<keyword evidence="9" id="KW-1185">Reference proteome</keyword>
<feature type="compositionally biased region" description="Polar residues" evidence="5">
    <location>
        <begin position="9"/>
        <end position="19"/>
    </location>
</feature>
<evidence type="ECO:0000256" key="4">
    <source>
        <dbReference type="ARBA" id="ARBA00023136"/>
    </source>
</evidence>
<evidence type="ECO:0000256" key="6">
    <source>
        <dbReference type="SAM" id="Phobius"/>
    </source>
</evidence>
<name>A0A4Y8WR10_9PORP</name>
<dbReference type="GO" id="GO:0009306">
    <property type="term" value="P:protein secretion"/>
    <property type="evidence" value="ECO:0007669"/>
    <property type="project" value="InterPro"/>
</dbReference>
<comment type="subcellular location">
    <subcellularLocation>
        <location evidence="1">Membrane</location>
        <topology evidence="1">Single-pass membrane protein</topology>
    </subcellularLocation>
</comment>
<comment type="caution">
    <text evidence="8">The sequence shown here is derived from an EMBL/GenBank/DDBJ whole genome shotgun (WGS) entry which is preliminary data.</text>
</comment>
<accession>A0A4Y8WR10</accession>
<feature type="region of interest" description="Disordered" evidence="5">
    <location>
        <begin position="1"/>
        <end position="31"/>
    </location>
</feature>
<protein>
    <recommendedName>
        <fullName evidence="7">Translocation and assembly module TamB C-terminal domain-containing protein</fullName>
    </recommendedName>
</protein>
<reference evidence="8 9" key="1">
    <citation type="submission" date="2019-03" db="EMBL/GenBank/DDBJ databases">
        <title>Porphyromonas levii Isolated from the Uterus of Dairy Cows.</title>
        <authorList>
            <person name="Francis A.M."/>
        </authorList>
    </citation>
    <scope>NUCLEOTIDE SEQUENCE [LARGE SCALE GENOMIC DNA]</scope>
    <source>
        <strain evidence="8 9">AF5678</strain>
    </source>
</reference>
<dbReference type="EMBL" id="SPNC01000023">
    <property type="protein sequence ID" value="TFH96331.1"/>
    <property type="molecule type" value="Genomic_DNA"/>
</dbReference>
<keyword evidence="4 6" id="KW-0472">Membrane</keyword>
<evidence type="ECO:0000256" key="1">
    <source>
        <dbReference type="ARBA" id="ARBA00004167"/>
    </source>
</evidence>
<keyword evidence="3 6" id="KW-1133">Transmembrane helix</keyword>
<dbReference type="Proteomes" id="UP000297225">
    <property type="component" value="Unassembled WGS sequence"/>
</dbReference>
<gene>
    <name evidence="8" type="ORF">E4P47_02555</name>
</gene>
<feature type="domain" description="Translocation and assembly module TamB C-terminal" evidence="7">
    <location>
        <begin position="1128"/>
        <end position="1509"/>
    </location>
</feature>
<proteinExistence type="predicted"/>
<dbReference type="InterPro" id="IPR007452">
    <property type="entry name" value="TamB_C"/>
</dbReference>
<dbReference type="OrthoDB" id="9811276at2"/>
<evidence type="ECO:0000313" key="8">
    <source>
        <dbReference type="EMBL" id="TFH96331.1"/>
    </source>
</evidence>
<evidence type="ECO:0000256" key="3">
    <source>
        <dbReference type="ARBA" id="ARBA00022989"/>
    </source>
</evidence>
<dbReference type="GO" id="GO:0005886">
    <property type="term" value="C:plasma membrane"/>
    <property type="evidence" value="ECO:0007669"/>
    <property type="project" value="InterPro"/>
</dbReference>
<keyword evidence="2 6" id="KW-0812">Transmembrane</keyword>
<dbReference type="RefSeq" id="WP_134849649.1">
    <property type="nucleotide sequence ID" value="NZ_CP197400.1"/>
</dbReference>
<evidence type="ECO:0000259" key="7">
    <source>
        <dbReference type="Pfam" id="PF04357"/>
    </source>
</evidence>
<evidence type="ECO:0000256" key="5">
    <source>
        <dbReference type="SAM" id="MobiDB-lite"/>
    </source>
</evidence>
<sequence>MKEKEEEVIQQSPDNTSSLPEGEEHNEEQTPQKQSPWWIKLLKWIGGTILGTIAVLLLLTALLYIPAVQNWIVSSTRSEVAKATGFNLEIGNIRVGFPVKLKLEKVLATSAETGDLVGEVDLLTADISILPLLRGGSLPISKVLLQKASVDLPLSNDSIHITGKIGTLSLNRLDVDLKTLSMDGDALLLHDADVRIDILLDTIPKPDSPDSTQMVITFNNAEVRNLSADLWLYPDTMQIAAYISKGDITNGEVNLRDSYYQADRITMEAGVNALGDEMERLPMPWVGKVDGRKVRYGGAYDTSGDIRSLYYSVGDGVVVGDASFVAEKDSTRLRVEDLDLRIDETRVKGYADLPFDGWIPDSIGRADFHLFGTLKLEEVKRFLGGLEGLPEEAYEVDIDAAGIMESDMKYAVSLKRDNVIDLSLKGTANDALSSRRKLTTTYNILAGEQLKPVIVHFLNKGKPGSVPTWDIPGGLEVKGSASYSAREVRTDIQLLNTNYGGSIIGNAFYRPDTKEYQADLRINELDLQSFLPTDTIGAASATINLEGRGTNIFSPRTHAILYLNVDSVSYKQHSLRNVMLLSQLRNNQFFAALNSDNEALKMTAQTDVFLRRDSVAGSINILVDTVVPSMLGVNIPILQAGKMELRSNILSDLKENHNFEGEIENFILTTDKGIIKPQENTYITAHTSNTQMSAKVSSGDLSLRFEAQNGLNDFTNRISKVIQEVQKSIADSIGQMNMAPWIEYYPNMEVSLEMGRQNLLRAYLDEHRLGAISTNIDLKTVQGEGMSGLGVITYLQVDTFRVDNIDLVLQQDSAFFTAMATVHKEQFRNQKAFDIILSLSSNVKRSEAYLNWKDAKQREFIQLGMELFNQSNGDLTFGFTPDPIVLAYNKFNVLEDDYVTLPASDRSKIKANVMLSTDRGAKITVNDVPDNRGHLLRANVTDLLLSQLDGIEFIPNLSGSLNLTADWLQLPDKRSEYIADAQVKDFFFNQKPIGTLQAKATAEDDNLGRALVANVLLNNQEVAIANGFAPKDKEASRFDLKIKDLPLDKANPFLPEKYAELSGLLFGELRNYDTNQDIKSAPTGKLNGQLMLKEAKLYMPFANETYRMDSKPILVVEDNVVMDKFDLIASNGKLTMDGSLSLGNQMPIDLRITGNNVLLLNSQQTRETMLFGRVNSDANLWLRGPLSAFTLTGNVSLKGDTDVTYQSQDGELQVRNGYQNLVEFTDFADTLFAKKKSVVDSLSLGGMDIRLAIHIDPAAQVKTIIASNRASIKGGGDFTLSMPPYGAMTFNGTYNIQEGDILLSFPPISRKFTIRPGSKVAWNGILMEPDIDIQATSMVRSNVTLPGEPARQVDFQVSVIAENGLDNLKLRFKTEAPQDLTMRNTLSGLSQEEQTRQSIMLLTTGHYFGSGGVANTRGFDVNSTLASVLASQLNSLAGEALDAEINLGVTDGTNAYGQGTNYSYSITKRFMNNRISIQMGGRMVTGAAAAGIRQSFIDNMSLDYQLDQAGTHYLRLFHNKNYENILDGEVIETGMGYVIRRKLNKLGELFKFSKPLGSDLTTPRAIWQIKPRQQQEAILKNDEDEKDEKE</sequence>
<dbReference type="Pfam" id="PF04357">
    <property type="entry name" value="TamB"/>
    <property type="match status" value="1"/>
</dbReference>
<evidence type="ECO:0000313" key="9">
    <source>
        <dbReference type="Proteomes" id="UP000297225"/>
    </source>
</evidence>